<name>A0A7J7LVB1_9MAGN</name>
<proteinExistence type="predicted"/>
<dbReference type="EMBL" id="JACGCM010001965">
    <property type="protein sequence ID" value="KAF6146586.1"/>
    <property type="molecule type" value="Genomic_DNA"/>
</dbReference>
<dbReference type="AlphaFoldDB" id="A0A7J7LVB1"/>
<feature type="coiled-coil region" evidence="1">
    <location>
        <begin position="439"/>
        <end position="466"/>
    </location>
</feature>
<organism evidence="2 3">
    <name type="scientific">Kingdonia uniflora</name>
    <dbReference type="NCBI Taxonomy" id="39325"/>
    <lineage>
        <taxon>Eukaryota</taxon>
        <taxon>Viridiplantae</taxon>
        <taxon>Streptophyta</taxon>
        <taxon>Embryophyta</taxon>
        <taxon>Tracheophyta</taxon>
        <taxon>Spermatophyta</taxon>
        <taxon>Magnoliopsida</taxon>
        <taxon>Ranunculales</taxon>
        <taxon>Circaeasteraceae</taxon>
        <taxon>Kingdonia</taxon>
    </lineage>
</organism>
<reference evidence="2 3" key="1">
    <citation type="journal article" date="2020" name="IScience">
        <title>Genome Sequencing of the Endangered Kingdonia uniflora (Circaeasteraceae, Ranunculales) Reveals Potential Mechanisms of Evolutionary Specialization.</title>
        <authorList>
            <person name="Sun Y."/>
            <person name="Deng T."/>
            <person name="Zhang A."/>
            <person name="Moore M.J."/>
            <person name="Landis J.B."/>
            <person name="Lin N."/>
            <person name="Zhang H."/>
            <person name="Zhang X."/>
            <person name="Huang J."/>
            <person name="Zhang X."/>
            <person name="Sun H."/>
            <person name="Wang H."/>
        </authorList>
    </citation>
    <scope>NUCLEOTIDE SEQUENCE [LARGE SCALE GENOMIC DNA]</scope>
    <source>
        <strain evidence="2">TB1705</strain>
        <tissue evidence="2">Leaf</tissue>
    </source>
</reference>
<feature type="coiled-coil region" evidence="1">
    <location>
        <begin position="147"/>
        <end position="178"/>
    </location>
</feature>
<keyword evidence="1" id="KW-0175">Coiled coil</keyword>
<keyword evidence="3" id="KW-1185">Reference proteome</keyword>
<evidence type="ECO:0000256" key="1">
    <source>
        <dbReference type="SAM" id="Coils"/>
    </source>
</evidence>
<feature type="coiled-coil region" evidence="1">
    <location>
        <begin position="306"/>
        <end position="340"/>
    </location>
</feature>
<comment type="caution">
    <text evidence="2">The sequence shown here is derived from an EMBL/GenBank/DDBJ whole genome shotgun (WGS) entry which is preliminary data.</text>
</comment>
<gene>
    <name evidence="2" type="ORF">GIB67_008872</name>
</gene>
<dbReference type="OrthoDB" id="2019763at2759"/>
<sequence length="536" mass="60034">MGSSSVNEVSTSGRTNESDIEGEVGLKQFLGFLGQLVSNPPGSGAFREFCKAKAAVGGKCGKCVEFAGRGIDESISLEYFDGDVWSDLSEGFLYYISQLENGLSLPLTNLAKGILNAIGACPVQLNNNMWEVARLVKGIWLSIEEEKSELKKTNVGLKKELARSRADALKEVRQLKASHVVVIGQLQVETKANLGEMVKERDRLGHHLMLKGYSEEEVDAIKADTYIEEEDGEEAEVVVREMSLRINNLESGLARERKTAKALLSAQAELQVRAVGNEMKIRRKRRRAEGSSRKSIGFRSCSCTFKREMQRRCNDLNERVARLKAELAQTIARARKAKAREHLGGSRTEGYVQKGNTNLRECQHKLDAALIREKVLEGEIKAKELLVKRKKELLKDMPARVELNGEIGRLHARVVDLEVMNLAESVEYINKLEENVIYHAKIDAEMTELKNRYARLESHLERLRARFATMVIPDASRSNLLKAIVAYFVEEVKKLESKRDTLLKTLSDKGCICGAKIDRGNCLSVMETQLALKQLK</sequence>
<protein>
    <submittedName>
        <fullName evidence="2">Uncharacterized protein</fullName>
    </submittedName>
</protein>
<accession>A0A7J7LVB1</accession>
<evidence type="ECO:0000313" key="2">
    <source>
        <dbReference type="EMBL" id="KAF6146586.1"/>
    </source>
</evidence>
<dbReference type="Proteomes" id="UP000541444">
    <property type="component" value="Unassembled WGS sequence"/>
</dbReference>
<evidence type="ECO:0000313" key="3">
    <source>
        <dbReference type="Proteomes" id="UP000541444"/>
    </source>
</evidence>